<organism evidence="2 3">
    <name type="scientific">Coprinopsis marcescibilis</name>
    <name type="common">Agaric fungus</name>
    <name type="synonym">Psathyrella marcescibilis</name>
    <dbReference type="NCBI Taxonomy" id="230819"/>
    <lineage>
        <taxon>Eukaryota</taxon>
        <taxon>Fungi</taxon>
        <taxon>Dikarya</taxon>
        <taxon>Basidiomycota</taxon>
        <taxon>Agaricomycotina</taxon>
        <taxon>Agaricomycetes</taxon>
        <taxon>Agaricomycetidae</taxon>
        <taxon>Agaricales</taxon>
        <taxon>Agaricineae</taxon>
        <taxon>Psathyrellaceae</taxon>
        <taxon>Coprinopsis</taxon>
    </lineage>
</organism>
<accession>A0A5C3KHZ8</accession>
<name>A0A5C3KHZ8_COPMA</name>
<dbReference type="EMBL" id="ML210336">
    <property type="protein sequence ID" value="TFK19537.1"/>
    <property type="molecule type" value="Genomic_DNA"/>
</dbReference>
<feature type="compositionally biased region" description="Polar residues" evidence="1">
    <location>
        <begin position="170"/>
        <end position="180"/>
    </location>
</feature>
<evidence type="ECO:0000313" key="3">
    <source>
        <dbReference type="Proteomes" id="UP000307440"/>
    </source>
</evidence>
<proteinExistence type="predicted"/>
<dbReference type="Proteomes" id="UP000307440">
    <property type="component" value="Unassembled WGS sequence"/>
</dbReference>
<gene>
    <name evidence="2" type="ORF">FA15DRAFT_659828</name>
</gene>
<keyword evidence="3" id="KW-1185">Reference proteome</keyword>
<dbReference type="AlphaFoldDB" id="A0A5C3KHZ8"/>
<reference evidence="2 3" key="1">
    <citation type="journal article" date="2019" name="Nat. Ecol. Evol.">
        <title>Megaphylogeny resolves global patterns of mushroom evolution.</title>
        <authorList>
            <person name="Varga T."/>
            <person name="Krizsan K."/>
            <person name="Foldi C."/>
            <person name="Dima B."/>
            <person name="Sanchez-Garcia M."/>
            <person name="Sanchez-Ramirez S."/>
            <person name="Szollosi G.J."/>
            <person name="Szarkandi J.G."/>
            <person name="Papp V."/>
            <person name="Albert L."/>
            <person name="Andreopoulos W."/>
            <person name="Angelini C."/>
            <person name="Antonin V."/>
            <person name="Barry K.W."/>
            <person name="Bougher N.L."/>
            <person name="Buchanan P."/>
            <person name="Buyck B."/>
            <person name="Bense V."/>
            <person name="Catcheside P."/>
            <person name="Chovatia M."/>
            <person name="Cooper J."/>
            <person name="Damon W."/>
            <person name="Desjardin D."/>
            <person name="Finy P."/>
            <person name="Geml J."/>
            <person name="Haridas S."/>
            <person name="Hughes K."/>
            <person name="Justo A."/>
            <person name="Karasinski D."/>
            <person name="Kautmanova I."/>
            <person name="Kiss B."/>
            <person name="Kocsube S."/>
            <person name="Kotiranta H."/>
            <person name="LaButti K.M."/>
            <person name="Lechner B.E."/>
            <person name="Liimatainen K."/>
            <person name="Lipzen A."/>
            <person name="Lukacs Z."/>
            <person name="Mihaltcheva S."/>
            <person name="Morgado L.N."/>
            <person name="Niskanen T."/>
            <person name="Noordeloos M.E."/>
            <person name="Ohm R.A."/>
            <person name="Ortiz-Santana B."/>
            <person name="Ovrebo C."/>
            <person name="Racz N."/>
            <person name="Riley R."/>
            <person name="Savchenko A."/>
            <person name="Shiryaev A."/>
            <person name="Soop K."/>
            <person name="Spirin V."/>
            <person name="Szebenyi C."/>
            <person name="Tomsovsky M."/>
            <person name="Tulloss R.E."/>
            <person name="Uehling J."/>
            <person name="Grigoriev I.V."/>
            <person name="Vagvolgyi C."/>
            <person name="Papp T."/>
            <person name="Martin F.M."/>
            <person name="Miettinen O."/>
            <person name="Hibbett D.S."/>
            <person name="Nagy L.G."/>
        </authorList>
    </citation>
    <scope>NUCLEOTIDE SEQUENCE [LARGE SCALE GENOMIC DNA]</scope>
    <source>
        <strain evidence="2 3">CBS 121175</strain>
    </source>
</reference>
<evidence type="ECO:0000256" key="1">
    <source>
        <dbReference type="SAM" id="MobiDB-lite"/>
    </source>
</evidence>
<evidence type="ECO:0000313" key="2">
    <source>
        <dbReference type="EMBL" id="TFK19537.1"/>
    </source>
</evidence>
<protein>
    <submittedName>
        <fullName evidence="2">Uncharacterized protein</fullName>
    </submittedName>
</protein>
<feature type="region of interest" description="Disordered" evidence="1">
    <location>
        <begin position="151"/>
        <end position="180"/>
    </location>
</feature>
<sequence length="180" mass="19835">MYSPETRQSILGVIASCSGATDLIYNSSVVDKPLVHSTAAASVAHNALANAYMHQVGAIGNPLAHKVLAEQKHCSEQAKNLDINICIDGSIWFYKVYARPRQSGLEPQTYTLNSANAEYKCPECIVKRTYKNQRPLLRQYEHKLPYHGATERLGGLDKKPSTGAIWDSTPDGNIQPSHQN</sequence>